<dbReference type="RefSeq" id="WP_149012673.1">
    <property type="nucleotide sequence ID" value="NZ_BBVZ01000016.1"/>
</dbReference>
<dbReference type="SUPFAM" id="SSF52266">
    <property type="entry name" value="SGNH hydrolase"/>
    <property type="match status" value="1"/>
</dbReference>
<evidence type="ECO:0000256" key="1">
    <source>
        <dbReference type="SAM" id="SignalP"/>
    </source>
</evidence>
<evidence type="ECO:0000313" key="2">
    <source>
        <dbReference type="EMBL" id="WDB29035.1"/>
    </source>
</evidence>
<name>A0AAX3MIX8_ESCAL</name>
<sequence length="284" mass="31438">MKIITLFFLLLFSFTSSNAKEVRNMIIICWGDSLTYGVGSQSGNSYPDLLRKNGYDVIKKGYPGQSSSDIAMRQGGYSPIIKTSLISTGVYKVTSMEPSGDFRKYKEMSFYGTLEGKPVILSRGVDGSWSVNSSTDINCGSGCRFITKEGSEAKDAVNIIWVGRNNNLAFPRFAERDIDLIVTSLPRGNRFIIVGITPSRTDLEENIKAIKTINSRLSMRYGSRFVDMWHILSSEGIKLAGINPSQDDKDASSNGLIPPSLYSDGIHFNDNGYKAISLIIERYI</sequence>
<dbReference type="AlphaFoldDB" id="A0AAX3MIX8"/>
<dbReference type="Gene3D" id="3.40.50.1110">
    <property type="entry name" value="SGNH hydrolase"/>
    <property type="match status" value="2"/>
</dbReference>
<reference evidence="2" key="1">
    <citation type="submission" date="2023-02" db="EMBL/GenBank/DDBJ databases">
        <title>Escherichia albertii as a potential enteropathogen in the light of epidemiological and genomic studies.</title>
        <authorList>
            <person name="Leszczynska K."/>
            <person name="Swiecicka I."/>
            <person name="Daniluk T."/>
            <person name="Lebensztejn D."/>
            <person name="Chmielewska S."/>
            <person name="Leszczynska D."/>
            <person name="Gawor J."/>
            <person name="Kliber M."/>
        </authorList>
    </citation>
    <scope>NUCLEOTIDE SEQUENCE</scope>
    <source>
        <strain evidence="2">BIA_7</strain>
    </source>
</reference>
<keyword evidence="1" id="KW-0732">Signal</keyword>
<accession>A0AAX3MIX8</accession>
<gene>
    <name evidence="2" type="ORF">PS049_22515</name>
</gene>
<organism evidence="2 3">
    <name type="scientific">Escherichia albertii</name>
    <dbReference type="NCBI Taxonomy" id="208962"/>
    <lineage>
        <taxon>Bacteria</taxon>
        <taxon>Pseudomonadati</taxon>
        <taxon>Pseudomonadota</taxon>
        <taxon>Gammaproteobacteria</taxon>
        <taxon>Enterobacterales</taxon>
        <taxon>Enterobacteriaceae</taxon>
        <taxon>Escherichia</taxon>
    </lineage>
</organism>
<dbReference type="Proteomes" id="UP001219219">
    <property type="component" value="Chromosome"/>
</dbReference>
<dbReference type="InterPro" id="IPR036514">
    <property type="entry name" value="SGNH_hydro_sf"/>
</dbReference>
<feature type="chain" id="PRO_5043365537" evidence="1">
    <location>
        <begin position="20"/>
        <end position="284"/>
    </location>
</feature>
<feature type="signal peptide" evidence="1">
    <location>
        <begin position="1"/>
        <end position="19"/>
    </location>
</feature>
<evidence type="ECO:0000313" key="3">
    <source>
        <dbReference type="Proteomes" id="UP001219219"/>
    </source>
</evidence>
<proteinExistence type="predicted"/>
<keyword evidence="2" id="KW-0378">Hydrolase</keyword>
<dbReference type="GO" id="GO:0016788">
    <property type="term" value="F:hydrolase activity, acting on ester bonds"/>
    <property type="evidence" value="ECO:0007669"/>
    <property type="project" value="UniProtKB-ARBA"/>
</dbReference>
<protein>
    <submittedName>
        <fullName evidence="2">SGNH/GDSL hydrolase family protein</fullName>
    </submittedName>
</protein>
<dbReference type="EMBL" id="CP117562">
    <property type="protein sequence ID" value="WDB29035.1"/>
    <property type="molecule type" value="Genomic_DNA"/>
</dbReference>